<reference evidence="3 4" key="1">
    <citation type="journal article" date="2013" name="Genome Announc.">
        <title>Draft genome sequence of Serratia sp. strain ATCC 39006, a model bacterium for analysis of the biosynthesis and regulation of prodigiosin, a carbapenem, and gas vesicles.</title>
        <authorList>
            <person name="Fineran P.C."/>
            <person name="Iglesias Cans M.C."/>
            <person name="Ramsay J.P."/>
            <person name="Wilf N.M."/>
            <person name="Cossyleon D."/>
            <person name="McNeil M.B."/>
            <person name="Williamson N.R."/>
            <person name="Monson R.E."/>
            <person name="Becher S.A."/>
            <person name="Stanton J.A."/>
            <person name="Brugger K."/>
            <person name="Brown S.D."/>
            <person name="Salmond G.P."/>
        </authorList>
    </citation>
    <scope>NUCLEOTIDE SEQUENCE [LARGE SCALE GENOMIC DNA]</scope>
    <source>
        <strain evidence="3">ATCC 39006</strain>
        <strain evidence="4">ATCC 39006 / SC 11482</strain>
    </source>
</reference>
<proteinExistence type="inferred from homology"/>
<protein>
    <recommendedName>
        <fullName evidence="6">Aspartate aminotransferase family protein</fullName>
    </recommendedName>
</protein>
<dbReference type="Gene3D" id="3.90.1150.10">
    <property type="entry name" value="Aspartate Aminotransferase, domain 1"/>
    <property type="match status" value="1"/>
</dbReference>
<dbReference type="RefSeq" id="WP_021016052.1">
    <property type="nucleotide sequence ID" value="NZ_CP025084.1"/>
</dbReference>
<dbReference type="EMBL" id="CP025084">
    <property type="protein sequence ID" value="AUH05039.1"/>
    <property type="molecule type" value="Genomic_DNA"/>
</dbReference>
<comment type="similarity">
    <text evidence="1">Belongs to the class-III pyridoxal-phosphate-dependent aminotransferase family.</text>
</comment>
<dbReference type="InterPro" id="IPR015422">
    <property type="entry name" value="PyrdxlP-dep_Trfase_small"/>
</dbReference>
<dbReference type="STRING" id="104623.Ser39006_02789"/>
<reference evidence="2 5" key="3">
    <citation type="submission" date="2017-11" db="EMBL/GenBank/DDBJ databases">
        <title>Complete genome sequence of Serratia sp. ATCC 39006 LacA.</title>
        <authorList>
            <person name="Hampton H.G."/>
            <person name="Jackson S.A."/>
            <person name="Jauregui R."/>
            <person name="Poulter G.T.M."/>
            <person name="Salmond G.P.C."/>
            <person name="Fineran P.C."/>
        </authorList>
    </citation>
    <scope>NUCLEOTIDE SEQUENCE [LARGE SCALE GENOMIC DNA]</scope>
    <source>
        <strain evidence="2 5">ATCC 39006</strain>
    </source>
</reference>
<dbReference type="PANTHER" id="PTHR43094">
    <property type="entry name" value="AMINOTRANSFERASE"/>
    <property type="match status" value="1"/>
</dbReference>
<dbReference type="SUPFAM" id="SSF53383">
    <property type="entry name" value="PLP-dependent transferases"/>
    <property type="match status" value="1"/>
</dbReference>
<gene>
    <name evidence="2" type="ORF">CWC46_13445</name>
    <name evidence="3" type="ORF">Ser39006_013450</name>
</gene>
<name>A0A2I5TKF8_SERS3</name>
<dbReference type="Proteomes" id="UP000233778">
    <property type="component" value="Chromosome"/>
</dbReference>
<dbReference type="KEGG" id="serq:CWC46_13445"/>
<dbReference type="InterPro" id="IPR015424">
    <property type="entry name" value="PyrdxlP-dep_Trfase"/>
</dbReference>
<evidence type="ECO:0000256" key="1">
    <source>
        <dbReference type="ARBA" id="ARBA00008954"/>
    </source>
</evidence>
<evidence type="ECO:0008006" key="6">
    <source>
        <dbReference type="Google" id="ProtNLM"/>
    </source>
</evidence>
<dbReference type="AlphaFoldDB" id="A0A2I5TKF8"/>
<keyword evidence="4" id="KW-1185">Reference proteome</keyword>
<evidence type="ECO:0000313" key="3">
    <source>
        <dbReference type="EMBL" id="AUH05039.1"/>
    </source>
</evidence>
<dbReference type="KEGG" id="sera:Ser39006_013450"/>
<dbReference type="GO" id="GO:0005829">
    <property type="term" value="C:cytosol"/>
    <property type="evidence" value="ECO:0007669"/>
    <property type="project" value="TreeGrafter"/>
</dbReference>
<sequence length="102" mass="11310">MLKESLHGLDYIGDIRGRGLFTGIEFVTDRYSMNPLTPPQHFASRLKTAGLEHGLLLYPGTGTVDGVNGQHMLFAPPFIASDDELALMVERFTTVLSKLYLK</sequence>
<dbReference type="Proteomes" id="UP000017700">
    <property type="component" value="Chromosome"/>
</dbReference>
<dbReference type="EMBL" id="CP025085">
    <property type="protein sequence ID" value="AUH00718.1"/>
    <property type="molecule type" value="Genomic_DNA"/>
</dbReference>
<evidence type="ECO:0000313" key="4">
    <source>
        <dbReference type="Proteomes" id="UP000017700"/>
    </source>
</evidence>
<evidence type="ECO:0000313" key="2">
    <source>
        <dbReference type="EMBL" id="AUH00718.1"/>
    </source>
</evidence>
<reference evidence="3" key="2">
    <citation type="submission" date="2013-09" db="EMBL/GenBank/DDBJ databases">
        <authorList>
            <person name="Wang G."/>
            <person name="Yang Y."/>
            <person name="Su Y."/>
        </authorList>
    </citation>
    <scope>NUCLEOTIDE SEQUENCE</scope>
    <source>
        <strain evidence="3">ATCC 39006</strain>
    </source>
</reference>
<accession>A0A2I5TKF8</accession>
<organism evidence="3 4">
    <name type="scientific">Serratia sp. (strain ATCC 39006)</name>
    <name type="common">Prodigiosinella confusarubida</name>
    <dbReference type="NCBI Taxonomy" id="104623"/>
    <lineage>
        <taxon>Bacteria</taxon>
        <taxon>Pseudomonadati</taxon>
        <taxon>Pseudomonadota</taxon>
        <taxon>Gammaproteobacteria</taxon>
        <taxon>Enterobacterales</taxon>
        <taxon>Pectobacteriaceae</taxon>
        <taxon>Prodigiosinella</taxon>
    </lineage>
</organism>
<evidence type="ECO:0000313" key="5">
    <source>
        <dbReference type="Proteomes" id="UP000233778"/>
    </source>
</evidence>
<dbReference type="PANTHER" id="PTHR43094:SF1">
    <property type="entry name" value="AMINOTRANSFERASE CLASS-III"/>
    <property type="match status" value="1"/>
</dbReference>
<reference evidence="3" key="4">
    <citation type="submission" date="2017-11" db="EMBL/GenBank/DDBJ databases">
        <title>Complete genome sequence of Serratia sp. ATCC 39006.</title>
        <authorList>
            <person name="Hampton H.G."/>
            <person name="Jackson S.A."/>
            <person name="Jauregui R."/>
            <person name="Poulter G.T.M."/>
            <person name="Salmond G.P.C."/>
            <person name="Fineran P.C."/>
        </authorList>
    </citation>
    <scope>NUCLEOTIDE SEQUENCE</scope>
    <source>
        <strain evidence="3">ATCC 39006</strain>
    </source>
</reference>